<evidence type="ECO:0000313" key="1">
    <source>
        <dbReference type="EMBL" id="HIZ23190.1"/>
    </source>
</evidence>
<comment type="caution">
    <text evidence="1">The sequence shown here is derived from an EMBL/GenBank/DDBJ whole genome shotgun (WGS) entry which is preliminary data.</text>
</comment>
<reference evidence="1" key="2">
    <citation type="submission" date="2021-04" db="EMBL/GenBank/DDBJ databases">
        <authorList>
            <person name="Gilroy R."/>
        </authorList>
    </citation>
    <scope>NUCLEOTIDE SEQUENCE</scope>
    <source>
        <strain evidence="1">14324</strain>
    </source>
</reference>
<organism evidence="1 2">
    <name type="scientific">Candidatus Blautia faecigallinarum</name>
    <dbReference type="NCBI Taxonomy" id="2838488"/>
    <lineage>
        <taxon>Bacteria</taxon>
        <taxon>Bacillati</taxon>
        <taxon>Bacillota</taxon>
        <taxon>Clostridia</taxon>
        <taxon>Lachnospirales</taxon>
        <taxon>Lachnospiraceae</taxon>
        <taxon>Blautia</taxon>
    </lineage>
</organism>
<dbReference type="AlphaFoldDB" id="A0A9D2IUE1"/>
<gene>
    <name evidence="1" type="ORF">IAA21_10405</name>
</gene>
<dbReference type="EMBL" id="DXBU01000141">
    <property type="protein sequence ID" value="HIZ23190.1"/>
    <property type="molecule type" value="Genomic_DNA"/>
</dbReference>
<accession>A0A9D2IUE1</accession>
<name>A0A9D2IUE1_9FIRM</name>
<protein>
    <submittedName>
        <fullName evidence="1">DUF2284 domain-containing protein</fullName>
    </submittedName>
</protein>
<sequence>MYTVTRYEASISVEDYLEGYVDIPTFLKACQACPNYGQVWSCPPYDFDVLEYWRQYQTLRLLAAKIEFNKEMTAKTYTREEISSIINAVLPKEKQKLSEELFALERQHPGSISLSAGSCSLCKNGCAKKSGLPCRYPKTMRYSIEALGGNVGLTIEKLMGLKLEWMEEGRLPGHFVLVSGLLQKE</sequence>
<dbReference type="InterPro" id="IPR019271">
    <property type="entry name" value="DUF2284_metal-binding"/>
</dbReference>
<proteinExistence type="predicted"/>
<evidence type="ECO:0000313" key="2">
    <source>
        <dbReference type="Proteomes" id="UP000824041"/>
    </source>
</evidence>
<reference evidence="1" key="1">
    <citation type="journal article" date="2021" name="PeerJ">
        <title>Extensive microbial diversity within the chicken gut microbiome revealed by metagenomics and culture.</title>
        <authorList>
            <person name="Gilroy R."/>
            <person name="Ravi A."/>
            <person name="Getino M."/>
            <person name="Pursley I."/>
            <person name="Horton D.L."/>
            <person name="Alikhan N.F."/>
            <person name="Baker D."/>
            <person name="Gharbi K."/>
            <person name="Hall N."/>
            <person name="Watson M."/>
            <person name="Adriaenssens E.M."/>
            <person name="Foster-Nyarko E."/>
            <person name="Jarju S."/>
            <person name="Secka A."/>
            <person name="Antonio M."/>
            <person name="Oren A."/>
            <person name="Chaudhuri R.R."/>
            <person name="La Ragione R."/>
            <person name="Hildebrand F."/>
            <person name="Pallen M.J."/>
        </authorList>
    </citation>
    <scope>NUCLEOTIDE SEQUENCE</scope>
    <source>
        <strain evidence="1">14324</strain>
    </source>
</reference>
<dbReference type="Proteomes" id="UP000824041">
    <property type="component" value="Unassembled WGS sequence"/>
</dbReference>
<dbReference type="Pfam" id="PF10050">
    <property type="entry name" value="DUF2284"/>
    <property type="match status" value="1"/>
</dbReference>